<evidence type="ECO:0000313" key="9">
    <source>
        <dbReference type="Proteomes" id="UP001500427"/>
    </source>
</evidence>
<dbReference type="RefSeq" id="WP_345505681.1">
    <property type="nucleotide sequence ID" value="NZ_BAABIW010000004.1"/>
</dbReference>
<organism evidence="8 9">
    <name type="scientific">Terrabacter aeriphilus</name>
    <dbReference type="NCBI Taxonomy" id="515662"/>
    <lineage>
        <taxon>Bacteria</taxon>
        <taxon>Bacillati</taxon>
        <taxon>Actinomycetota</taxon>
        <taxon>Actinomycetes</taxon>
        <taxon>Micrococcales</taxon>
        <taxon>Intrasporangiaceae</taxon>
        <taxon>Terrabacter</taxon>
    </lineage>
</organism>
<evidence type="ECO:0000256" key="1">
    <source>
        <dbReference type="ARBA" id="ARBA00001974"/>
    </source>
</evidence>
<name>A0ABP9J1D4_9MICO</name>
<comment type="similarity">
    <text evidence="2 5">Belongs to the GMC oxidoreductase family.</text>
</comment>
<keyword evidence="9" id="KW-1185">Reference proteome</keyword>
<evidence type="ECO:0000259" key="7">
    <source>
        <dbReference type="PROSITE" id="PS00624"/>
    </source>
</evidence>
<evidence type="ECO:0000256" key="2">
    <source>
        <dbReference type="ARBA" id="ARBA00010790"/>
    </source>
</evidence>
<evidence type="ECO:0000256" key="5">
    <source>
        <dbReference type="RuleBase" id="RU003968"/>
    </source>
</evidence>
<proteinExistence type="inferred from homology"/>
<protein>
    <submittedName>
        <fullName evidence="8">FAD-dependent oxidoreductase</fullName>
    </submittedName>
</protein>
<sequence length="610" mass="63929">MGSTYDYVIVGAGSAGAVVAARLTEDPDVRVCLLEAGGPPPPAELVPAAVASLQNDPTTDWMFNADPGGVGKGLVGGQMMVPRGKMLGGSSGLNYMAYVRGHPGDFDAWAAGGADGWSYEEVLPYFRKAEGFASSPELQPDLEMHGVNGPVGVSVRQPVLRASNEFVEAAGAAGLKQGDYNGRDRLNPEGVASLFQTTTKDGRRSSTFHAYLEPAMDRENLTVVTGALVERVLLEADGDGVRATGVAYRTDDGAHEEVAAGTEVVLCAGAIGSPHLLLLSGVGARDELAAVGIDCVVDLPDVGRHLKDHLHTPLMFAADGIGETMTEVALSLGPDALRAPAGPLPADPADDVDLPEPLAAAKAEAERRIGEWFTTGRGIASSSLYDAVAFFSTGLGDEHTHDAQIGFLACGYTPAIWEGVFRLPPSAFFDDPASFLDPTRGQVVVLPNPVQPHSEGSVTLISNDPAVHPRIELNYFDDPHDVAVMVAVMRRALEIAKAWPGGGLGDPVIPPHLAQAHGHVAGSEPSDALLEDFARHYALTVYHQTSTCRIGDVVDPRLRVRGIDALRVADASVMPNVVSGNTNAAAIMIGEKAAELIATDHGVKLHEMVG</sequence>
<comment type="cofactor">
    <cofactor evidence="1">
        <name>FAD</name>
        <dbReference type="ChEBI" id="CHEBI:57692"/>
    </cofactor>
</comment>
<dbReference type="SUPFAM" id="SSF54373">
    <property type="entry name" value="FAD-linked reductases, C-terminal domain"/>
    <property type="match status" value="1"/>
</dbReference>
<dbReference type="PANTHER" id="PTHR11552">
    <property type="entry name" value="GLUCOSE-METHANOL-CHOLINE GMC OXIDOREDUCTASE"/>
    <property type="match status" value="1"/>
</dbReference>
<dbReference type="Proteomes" id="UP001500427">
    <property type="component" value="Unassembled WGS sequence"/>
</dbReference>
<dbReference type="SUPFAM" id="SSF51905">
    <property type="entry name" value="FAD/NAD(P)-binding domain"/>
    <property type="match status" value="1"/>
</dbReference>
<evidence type="ECO:0000256" key="4">
    <source>
        <dbReference type="ARBA" id="ARBA00022827"/>
    </source>
</evidence>
<feature type="domain" description="Glucose-methanol-choline oxidoreductase N-terminal" evidence="6">
    <location>
        <begin position="84"/>
        <end position="107"/>
    </location>
</feature>
<dbReference type="InterPro" id="IPR036188">
    <property type="entry name" value="FAD/NAD-bd_sf"/>
</dbReference>
<accession>A0ABP9J1D4</accession>
<dbReference type="PROSITE" id="PS00624">
    <property type="entry name" value="GMC_OXRED_2"/>
    <property type="match status" value="1"/>
</dbReference>
<dbReference type="Gene3D" id="3.30.560.10">
    <property type="entry name" value="Glucose Oxidase, domain 3"/>
    <property type="match status" value="1"/>
</dbReference>
<comment type="caution">
    <text evidence="8">The sequence shown here is derived from an EMBL/GenBank/DDBJ whole genome shotgun (WGS) entry which is preliminary data.</text>
</comment>
<evidence type="ECO:0000313" key="8">
    <source>
        <dbReference type="EMBL" id="GAA5017181.1"/>
    </source>
</evidence>
<dbReference type="InterPro" id="IPR007867">
    <property type="entry name" value="GMC_OxRtase_C"/>
</dbReference>
<dbReference type="Gene3D" id="3.50.50.60">
    <property type="entry name" value="FAD/NAD(P)-binding domain"/>
    <property type="match status" value="1"/>
</dbReference>
<reference evidence="9" key="1">
    <citation type="journal article" date="2019" name="Int. J. Syst. Evol. Microbiol.">
        <title>The Global Catalogue of Microorganisms (GCM) 10K type strain sequencing project: providing services to taxonomists for standard genome sequencing and annotation.</title>
        <authorList>
            <consortium name="The Broad Institute Genomics Platform"/>
            <consortium name="The Broad Institute Genome Sequencing Center for Infectious Disease"/>
            <person name="Wu L."/>
            <person name="Ma J."/>
        </authorList>
    </citation>
    <scope>NUCLEOTIDE SEQUENCE [LARGE SCALE GENOMIC DNA]</scope>
    <source>
        <strain evidence="9">JCM 17687</strain>
    </source>
</reference>
<keyword evidence="4 5" id="KW-0274">FAD</keyword>
<keyword evidence="3 5" id="KW-0285">Flavoprotein</keyword>
<feature type="domain" description="Glucose-methanol-choline oxidoreductase N-terminal" evidence="7">
    <location>
        <begin position="269"/>
        <end position="283"/>
    </location>
</feature>
<dbReference type="PROSITE" id="PS00623">
    <property type="entry name" value="GMC_OXRED_1"/>
    <property type="match status" value="1"/>
</dbReference>
<dbReference type="EMBL" id="BAABIW010000004">
    <property type="protein sequence ID" value="GAA5017181.1"/>
    <property type="molecule type" value="Genomic_DNA"/>
</dbReference>
<dbReference type="PANTHER" id="PTHR11552:SF147">
    <property type="entry name" value="CHOLINE DEHYDROGENASE, MITOCHONDRIAL"/>
    <property type="match status" value="1"/>
</dbReference>
<evidence type="ECO:0000256" key="3">
    <source>
        <dbReference type="ARBA" id="ARBA00022630"/>
    </source>
</evidence>
<dbReference type="Pfam" id="PF00732">
    <property type="entry name" value="GMC_oxred_N"/>
    <property type="match status" value="1"/>
</dbReference>
<evidence type="ECO:0000259" key="6">
    <source>
        <dbReference type="PROSITE" id="PS00623"/>
    </source>
</evidence>
<dbReference type="InterPro" id="IPR000172">
    <property type="entry name" value="GMC_OxRdtase_N"/>
</dbReference>
<gene>
    <name evidence="8" type="ORF">GCM10023258_03290</name>
</gene>
<dbReference type="PIRSF" id="PIRSF000137">
    <property type="entry name" value="Alcohol_oxidase"/>
    <property type="match status" value="1"/>
</dbReference>
<dbReference type="InterPro" id="IPR012132">
    <property type="entry name" value="GMC_OxRdtase"/>
</dbReference>
<dbReference type="Pfam" id="PF05199">
    <property type="entry name" value="GMC_oxred_C"/>
    <property type="match status" value="1"/>
</dbReference>